<dbReference type="Proteomes" id="UP000887116">
    <property type="component" value="Unassembled WGS sequence"/>
</dbReference>
<evidence type="ECO:0000256" key="1">
    <source>
        <dbReference type="SAM" id="MobiDB-lite"/>
    </source>
</evidence>
<comment type="caution">
    <text evidence="2">The sequence shown here is derived from an EMBL/GenBank/DDBJ whole genome shotgun (WGS) entry which is preliminary data.</text>
</comment>
<evidence type="ECO:0000313" key="3">
    <source>
        <dbReference type="Proteomes" id="UP000887116"/>
    </source>
</evidence>
<dbReference type="AlphaFoldDB" id="A0A8X6LXJ1"/>
<proteinExistence type="predicted"/>
<protein>
    <submittedName>
        <fullName evidence="2">Uncharacterized protein</fullName>
    </submittedName>
</protein>
<sequence>MLMKLKDFSFDLEMEGASAAINTGEDSDANIHVGTEDGPFEHENNEDIIVDDQSAQLSADYESPNNVDADKPEAQTITINGLYKL</sequence>
<feature type="region of interest" description="Disordered" evidence="1">
    <location>
        <begin position="21"/>
        <end position="43"/>
    </location>
</feature>
<reference evidence="2" key="1">
    <citation type="submission" date="2020-07" db="EMBL/GenBank/DDBJ databases">
        <title>Multicomponent nature underlies the extraordinary mechanical properties of spider dragline silk.</title>
        <authorList>
            <person name="Kono N."/>
            <person name="Nakamura H."/>
            <person name="Mori M."/>
            <person name="Yoshida Y."/>
            <person name="Ohtoshi R."/>
            <person name="Malay A.D."/>
            <person name="Moran D.A.P."/>
            <person name="Tomita M."/>
            <person name="Numata K."/>
            <person name="Arakawa K."/>
        </authorList>
    </citation>
    <scope>NUCLEOTIDE SEQUENCE</scope>
</reference>
<name>A0A8X6LXJ1_TRICU</name>
<dbReference type="EMBL" id="BMAO01028560">
    <property type="protein sequence ID" value="GFR25630.1"/>
    <property type="molecule type" value="Genomic_DNA"/>
</dbReference>
<keyword evidence="3" id="KW-1185">Reference proteome</keyword>
<accession>A0A8X6LXJ1</accession>
<gene>
    <name evidence="2" type="primary">NCL1_11283</name>
    <name evidence="2" type="ORF">TNCT_157811</name>
</gene>
<organism evidence="2 3">
    <name type="scientific">Trichonephila clavata</name>
    <name type="common">Joro spider</name>
    <name type="synonym">Nephila clavata</name>
    <dbReference type="NCBI Taxonomy" id="2740835"/>
    <lineage>
        <taxon>Eukaryota</taxon>
        <taxon>Metazoa</taxon>
        <taxon>Ecdysozoa</taxon>
        <taxon>Arthropoda</taxon>
        <taxon>Chelicerata</taxon>
        <taxon>Arachnida</taxon>
        <taxon>Araneae</taxon>
        <taxon>Araneomorphae</taxon>
        <taxon>Entelegynae</taxon>
        <taxon>Araneoidea</taxon>
        <taxon>Nephilidae</taxon>
        <taxon>Trichonephila</taxon>
    </lineage>
</organism>
<evidence type="ECO:0000313" key="2">
    <source>
        <dbReference type="EMBL" id="GFR25630.1"/>
    </source>
</evidence>